<dbReference type="EMBL" id="JBICBT010000839">
    <property type="protein sequence ID" value="KAL3097577.1"/>
    <property type="molecule type" value="Genomic_DNA"/>
</dbReference>
<gene>
    <name evidence="2" type="ORF">niasHT_023377</name>
</gene>
<reference evidence="2 3" key="1">
    <citation type="submission" date="2024-10" db="EMBL/GenBank/DDBJ databases">
        <authorList>
            <person name="Kim D."/>
        </authorList>
    </citation>
    <scope>NUCLEOTIDE SEQUENCE [LARGE SCALE GENOMIC DNA]</scope>
    <source>
        <strain evidence="2">BH-2024</strain>
    </source>
</reference>
<dbReference type="AlphaFoldDB" id="A0ABD2K3W4"/>
<sequence length="231" mass="24431">MSRREQKQHLKFKLRVDLVLHVNIVDGKAAAVEVNIVDGEPRAVLGGDANSSDGHGEPRAVLGGDANSSDGHGEPRAVLGGDANSSDGHGEPRAVLGGDANSSDGHILPLLVGPLCFLLLAGLNGGRWILRVLCSNVSLDRPFLKEKVVNCSEIQQQLNAEPTDKKLHLPLAKQLLTTFYRSEYAQFFTACLAGAVHEAGPLSEAPLPVLQSCHACPGISAVFVTVQNGRP</sequence>
<evidence type="ECO:0000313" key="2">
    <source>
        <dbReference type="EMBL" id="KAL3097577.1"/>
    </source>
</evidence>
<name>A0ABD2K3W4_9BILA</name>
<dbReference type="Proteomes" id="UP001620626">
    <property type="component" value="Unassembled WGS sequence"/>
</dbReference>
<comment type="caution">
    <text evidence="2">The sequence shown here is derived from an EMBL/GenBank/DDBJ whole genome shotgun (WGS) entry which is preliminary data.</text>
</comment>
<proteinExistence type="predicted"/>
<organism evidence="2 3">
    <name type="scientific">Heterodera trifolii</name>
    <dbReference type="NCBI Taxonomy" id="157864"/>
    <lineage>
        <taxon>Eukaryota</taxon>
        <taxon>Metazoa</taxon>
        <taxon>Ecdysozoa</taxon>
        <taxon>Nematoda</taxon>
        <taxon>Chromadorea</taxon>
        <taxon>Rhabditida</taxon>
        <taxon>Tylenchina</taxon>
        <taxon>Tylenchomorpha</taxon>
        <taxon>Tylenchoidea</taxon>
        <taxon>Heteroderidae</taxon>
        <taxon>Heteroderinae</taxon>
        <taxon>Heterodera</taxon>
    </lineage>
</organism>
<keyword evidence="3" id="KW-1185">Reference proteome</keyword>
<feature type="region of interest" description="Disordered" evidence="1">
    <location>
        <begin position="45"/>
        <end position="97"/>
    </location>
</feature>
<evidence type="ECO:0000256" key="1">
    <source>
        <dbReference type="SAM" id="MobiDB-lite"/>
    </source>
</evidence>
<accession>A0ABD2K3W4</accession>
<protein>
    <submittedName>
        <fullName evidence="2">Uncharacterized protein</fullName>
    </submittedName>
</protein>
<evidence type="ECO:0000313" key="3">
    <source>
        <dbReference type="Proteomes" id="UP001620626"/>
    </source>
</evidence>